<sequence>MRGGGAEGPSSSEVPERIHVPPLFHLCDTEVIFNLVTGMMNRLIAHNDRIPLTSASITRFHSRAPPGIKLEDYLRRILKFAGLEPSVLLLLLVYIDRVCEVHRTFTISSLTVHRFVIAAVAVGSKATSDIYCTNTYYAKVGGISLQELNMMELEFCGLIGWRLSCSVDILQRYYVNLIRTSQLYALGAEEVKTLTNDINVSEPKGQGPDPNTTD</sequence>
<dbReference type="EMBL" id="KQ257451">
    <property type="protein sequence ID" value="KND03472.1"/>
    <property type="molecule type" value="Genomic_DNA"/>
</dbReference>
<dbReference type="GO" id="GO:0016538">
    <property type="term" value="F:cyclin-dependent protein serine/threonine kinase regulator activity"/>
    <property type="evidence" value="ECO:0007669"/>
    <property type="project" value="TreeGrafter"/>
</dbReference>
<dbReference type="FunCoup" id="A0A0L0HQV7">
    <property type="interactions" value="25"/>
</dbReference>
<dbReference type="CDD" id="cd20558">
    <property type="entry name" value="CYCLIN_ScPCL7-like"/>
    <property type="match status" value="1"/>
</dbReference>
<dbReference type="InterPro" id="IPR036915">
    <property type="entry name" value="Cyclin-like_sf"/>
</dbReference>
<dbReference type="STRING" id="645134.A0A0L0HQV7"/>
<evidence type="ECO:0000313" key="2">
    <source>
        <dbReference type="Proteomes" id="UP000053201"/>
    </source>
</evidence>
<dbReference type="AlphaFoldDB" id="A0A0L0HQV7"/>
<dbReference type="PANTHER" id="PTHR15615:SF117">
    <property type="entry name" value="PHO85 CYCLIN PHO80"/>
    <property type="match status" value="1"/>
</dbReference>
<dbReference type="eggNOG" id="KOG1674">
    <property type="taxonomic scope" value="Eukaryota"/>
</dbReference>
<dbReference type="Proteomes" id="UP000053201">
    <property type="component" value="Unassembled WGS sequence"/>
</dbReference>
<dbReference type="OrthoDB" id="337735at2759"/>
<dbReference type="PANTHER" id="PTHR15615">
    <property type="match status" value="1"/>
</dbReference>
<dbReference type="VEuPathDB" id="FungiDB:SPPG_00955"/>
<dbReference type="GO" id="GO:0019901">
    <property type="term" value="F:protein kinase binding"/>
    <property type="evidence" value="ECO:0007669"/>
    <property type="project" value="InterPro"/>
</dbReference>
<keyword evidence="2" id="KW-1185">Reference proteome</keyword>
<dbReference type="SUPFAM" id="SSF47954">
    <property type="entry name" value="Cyclin-like"/>
    <property type="match status" value="1"/>
</dbReference>
<dbReference type="Pfam" id="PF08613">
    <property type="entry name" value="Cyclin"/>
    <property type="match status" value="1"/>
</dbReference>
<proteinExistence type="predicted"/>
<dbReference type="GO" id="GO:0000307">
    <property type="term" value="C:cyclin-dependent protein kinase holoenzyme complex"/>
    <property type="evidence" value="ECO:0007669"/>
    <property type="project" value="TreeGrafter"/>
</dbReference>
<gene>
    <name evidence="1" type="ORF">SPPG_00955</name>
</gene>
<name>A0A0L0HQV7_SPIPD</name>
<dbReference type="OMA" id="DMMERLM"/>
<dbReference type="InterPro" id="IPR013922">
    <property type="entry name" value="Cyclin_PHO80-like"/>
</dbReference>
<organism evidence="1 2">
    <name type="scientific">Spizellomyces punctatus (strain DAOM BR117)</name>
    <dbReference type="NCBI Taxonomy" id="645134"/>
    <lineage>
        <taxon>Eukaryota</taxon>
        <taxon>Fungi</taxon>
        <taxon>Fungi incertae sedis</taxon>
        <taxon>Chytridiomycota</taxon>
        <taxon>Chytridiomycota incertae sedis</taxon>
        <taxon>Chytridiomycetes</taxon>
        <taxon>Spizellomycetales</taxon>
        <taxon>Spizellomycetaceae</taxon>
        <taxon>Spizellomyces</taxon>
    </lineage>
</organism>
<dbReference type="GeneID" id="27684653"/>
<accession>A0A0L0HQV7</accession>
<evidence type="ECO:0008006" key="3">
    <source>
        <dbReference type="Google" id="ProtNLM"/>
    </source>
</evidence>
<dbReference type="InParanoid" id="A0A0L0HQV7"/>
<reference evidence="1 2" key="1">
    <citation type="submission" date="2009-08" db="EMBL/GenBank/DDBJ databases">
        <title>The Genome Sequence of Spizellomyces punctatus strain DAOM BR117.</title>
        <authorList>
            <consortium name="The Broad Institute Genome Sequencing Platform"/>
            <person name="Russ C."/>
            <person name="Cuomo C."/>
            <person name="Shea T."/>
            <person name="Young S.K."/>
            <person name="Zeng Q."/>
            <person name="Koehrsen M."/>
            <person name="Haas B."/>
            <person name="Borodovsky M."/>
            <person name="Guigo R."/>
            <person name="Alvarado L."/>
            <person name="Berlin A."/>
            <person name="Bochicchio J."/>
            <person name="Borenstein D."/>
            <person name="Chapman S."/>
            <person name="Chen Z."/>
            <person name="Engels R."/>
            <person name="Freedman E."/>
            <person name="Gellesch M."/>
            <person name="Goldberg J."/>
            <person name="Griggs A."/>
            <person name="Gujja S."/>
            <person name="Heiman D."/>
            <person name="Hepburn T."/>
            <person name="Howarth C."/>
            <person name="Jen D."/>
            <person name="Larson L."/>
            <person name="Lewis B."/>
            <person name="Mehta T."/>
            <person name="Park D."/>
            <person name="Pearson M."/>
            <person name="Roberts A."/>
            <person name="Saif S."/>
            <person name="Shenoy N."/>
            <person name="Sisk P."/>
            <person name="Stolte C."/>
            <person name="Sykes S."/>
            <person name="Thomson T."/>
            <person name="Walk T."/>
            <person name="White J."/>
            <person name="Yandava C."/>
            <person name="Burger G."/>
            <person name="Gray M.W."/>
            <person name="Holland P.W.H."/>
            <person name="King N."/>
            <person name="Lang F.B.F."/>
            <person name="Roger A.J."/>
            <person name="Ruiz-Trillo I."/>
            <person name="Lander E."/>
            <person name="Nusbaum C."/>
        </authorList>
    </citation>
    <scope>NUCLEOTIDE SEQUENCE [LARGE SCALE GENOMIC DNA]</scope>
    <source>
        <strain evidence="1 2">DAOM BR117</strain>
    </source>
</reference>
<dbReference type="Gene3D" id="1.10.472.10">
    <property type="entry name" value="Cyclin-like"/>
    <property type="match status" value="1"/>
</dbReference>
<dbReference type="RefSeq" id="XP_016611511.1">
    <property type="nucleotide sequence ID" value="XM_016749282.1"/>
</dbReference>
<dbReference type="GO" id="GO:0005634">
    <property type="term" value="C:nucleus"/>
    <property type="evidence" value="ECO:0007669"/>
    <property type="project" value="TreeGrafter"/>
</dbReference>
<protein>
    <recommendedName>
        <fullName evidence="3">Cyclin</fullName>
    </recommendedName>
</protein>
<evidence type="ECO:0000313" key="1">
    <source>
        <dbReference type="EMBL" id="KND03472.1"/>
    </source>
</evidence>